<evidence type="ECO:0000313" key="9">
    <source>
        <dbReference type="Proteomes" id="UP001597212"/>
    </source>
</evidence>
<feature type="domain" description="Tyr recombinase" evidence="6">
    <location>
        <begin position="163"/>
        <end position="331"/>
    </location>
</feature>
<dbReference type="PANTHER" id="PTHR30349">
    <property type="entry name" value="PHAGE INTEGRASE-RELATED"/>
    <property type="match status" value="1"/>
</dbReference>
<dbReference type="InterPro" id="IPR028259">
    <property type="entry name" value="AP2-like_int_N"/>
</dbReference>
<dbReference type="InterPro" id="IPR044068">
    <property type="entry name" value="CB"/>
</dbReference>
<sequence>MVSYRKRGEVWQYEISYKDNDGQYKKLRRSGFRLKSDAELAASKVRTDFVDVRQYRNAELSLADFFERWLNLYKAGSVSDITLRKYTNTLEHIRQIFGDIKLKDLNRSLYQDRINHFAQTHAVRTVSTFHKQIRAALLDALDEHVIIFDPTRKTVITGKSVKPRRKALDYEDWQKLIHNLDPTDQDDLIIYVAAVTGMRYAEILGLTPDDLDLSTGLLRINKTWDYKYRTGFKKTKNRASIRTIPLDSKTIGRLNEYILDHEIAQNTPVFLTDGVAPVSAQINKVLTEKLNKLGLPRITFHGLRHTHASVLGSRIFGVDTNNARDSRSIFV</sequence>
<dbReference type="Gene3D" id="1.10.443.10">
    <property type="entry name" value="Intergrase catalytic core"/>
    <property type="match status" value="1"/>
</dbReference>
<protein>
    <submittedName>
        <fullName evidence="8">Tyrosine-type recombinase/integrase</fullName>
    </submittedName>
</protein>
<dbReference type="InterPro" id="IPR010998">
    <property type="entry name" value="Integrase_recombinase_N"/>
</dbReference>
<dbReference type="PROSITE" id="PS51900">
    <property type="entry name" value="CB"/>
    <property type="match status" value="1"/>
</dbReference>
<evidence type="ECO:0000256" key="3">
    <source>
        <dbReference type="ARBA" id="ARBA00023125"/>
    </source>
</evidence>
<dbReference type="Pfam" id="PF14657">
    <property type="entry name" value="Arm-DNA-bind_4"/>
    <property type="match status" value="1"/>
</dbReference>
<dbReference type="PANTHER" id="PTHR30349:SF64">
    <property type="entry name" value="PROPHAGE INTEGRASE INTD-RELATED"/>
    <property type="match status" value="1"/>
</dbReference>
<keyword evidence="4" id="KW-0233">DNA recombination</keyword>
<keyword evidence="2" id="KW-0229">DNA integration</keyword>
<dbReference type="Proteomes" id="UP001597212">
    <property type="component" value="Unassembled WGS sequence"/>
</dbReference>
<evidence type="ECO:0000256" key="1">
    <source>
        <dbReference type="ARBA" id="ARBA00008857"/>
    </source>
</evidence>
<keyword evidence="9" id="KW-1185">Reference proteome</keyword>
<feature type="domain" description="Core-binding (CB)" evidence="7">
    <location>
        <begin position="60"/>
        <end position="141"/>
    </location>
</feature>
<evidence type="ECO:0000259" key="6">
    <source>
        <dbReference type="PROSITE" id="PS51898"/>
    </source>
</evidence>
<evidence type="ECO:0000256" key="5">
    <source>
        <dbReference type="PROSITE-ProRule" id="PRU01248"/>
    </source>
</evidence>
<comment type="similarity">
    <text evidence="1">Belongs to the 'phage' integrase family.</text>
</comment>
<dbReference type="Pfam" id="PF14659">
    <property type="entry name" value="Phage_int_SAM_3"/>
    <property type="match status" value="1"/>
</dbReference>
<dbReference type="InterPro" id="IPR013762">
    <property type="entry name" value="Integrase-like_cat_sf"/>
</dbReference>
<organism evidence="8 9">
    <name type="scientific">Lacticaseibacillus hegangensis</name>
    <dbReference type="NCBI Taxonomy" id="2486010"/>
    <lineage>
        <taxon>Bacteria</taxon>
        <taxon>Bacillati</taxon>
        <taxon>Bacillota</taxon>
        <taxon>Bacilli</taxon>
        <taxon>Lactobacillales</taxon>
        <taxon>Lactobacillaceae</taxon>
        <taxon>Lacticaseibacillus</taxon>
    </lineage>
</organism>
<dbReference type="PROSITE" id="PS51898">
    <property type="entry name" value="TYR_RECOMBINASE"/>
    <property type="match status" value="1"/>
</dbReference>
<dbReference type="Pfam" id="PF00589">
    <property type="entry name" value="Phage_integrase"/>
    <property type="match status" value="1"/>
</dbReference>
<proteinExistence type="inferred from homology"/>
<dbReference type="SUPFAM" id="SSF56349">
    <property type="entry name" value="DNA breaking-rejoining enzymes"/>
    <property type="match status" value="1"/>
</dbReference>
<dbReference type="CDD" id="cd01189">
    <property type="entry name" value="INT_ICEBs1_C_like"/>
    <property type="match status" value="1"/>
</dbReference>
<evidence type="ECO:0000256" key="4">
    <source>
        <dbReference type="ARBA" id="ARBA00023172"/>
    </source>
</evidence>
<dbReference type="Gene3D" id="1.10.150.130">
    <property type="match status" value="1"/>
</dbReference>
<dbReference type="InterPro" id="IPR050090">
    <property type="entry name" value="Tyrosine_recombinase_XerCD"/>
</dbReference>
<gene>
    <name evidence="8" type="ORF">ACFQ5K_12450</name>
</gene>
<dbReference type="InterPro" id="IPR011010">
    <property type="entry name" value="DNA_brk_join_enz"/>
</dbReference>
<dbReference type="InterPro" id="IPR002104">
    <property type="entry name" value="Integrase_catalytic"/>
</dbReference>
<accession>A0ABW4D061</accession>
<dbReference type="EMBL" id="JBHTOK010000079">
    <property type="protein sequence ID" value="MFD1442190.1"/>
    <property type="molecule type" value="Genomic_DNA"/>
</dbReference>
<dbReference type="RefSeq" id="WP_125754903.1">
    <property type="nucleotide sequence ID" value="NZ_JBHTOK010000079.1"/>
</dbReference>
<evidence type="ECO:0000313" key="8">
    <source>
        <dbReference type="EMBL" id="MFD1442190.1"/>
    </source>
</evidence>
<reference evidence="9" key="1">
    <citation type="journal article" date="2019" name="Int. J. Syst. Evol. Microbiol.">
        <title>The Global Catalogue of Microorganisms (GCM) 10K type strain sequencing project: providing services to taxonomists for standard genome sequencing and annotation.</title>
        <authorList>
            <consortium name="The Broad Institute Genomics Platform"/>
            <consortium name="The Broad Institute Genome Sequencing Center for Infectious Disease"/>
            <person name="Wu L."/>
            <person name="Ma J."/>
        </authorList>
    </citation>
    <scope>NUCLEOTIDE SEQUENCE [LARGE SCALE GENOMIC DNA]</scope>
    <source>
        <strain evidence="9">CCM 8912</strain>
    </source>
</reference>
<evidence type="ECO:0000259" key="7">
    <source>
        <dbReference type="PROSITE" id="PS51900"/>
    </source>
</evidence>
<name>A0ABW4D061_9LACO</name>
<comment type="caution">
    <text evidence="8">The sequence shown here is derived from an EMBL/GenBank/DDBJ whole genome shotgun (WGS) entry which is preliminary data.</text>
</comment>
<dbReference type="InterPro" id="IPR004107">
    <property type="entry name" value="Integrase_SAM-like_N"/>
</dbReference>
<evidence type="ECO:0000256" key="2">
    <source>
        <dbReference type="ARBA" id="ARBA00022908"/>
    </source>
</evidence>
<keyword evidence="3 5" id="KW-0238">DNA-binding</keyword>